<dbReference type="GO" id="GO:0005975">
    <property type="term" value="P:carbohydrate metabolic process"/>
    <property type="evidence" value="ECO:0007669"/>
    <property type="project" value="InterPro"/>
</dbReference>
<dbReference type="InterPro" id="IPR017853">
    <property type="entry name" value="GH"/>
</dbReference>
<keyword evidence="6" id="KW-1185">Reference proteome</keyword>
<dbReference type="InterPro" id="IPR011013">
    <property type="entry name" value="Gal_mutarotase_sf_dom"/>
</dbReference>
<accession>A0A556A7K4</accession>
<evidence type="ECO:0000256" key="1">
    <source>
        <dbReference type="ARBA" id="ARBA00007806"/>
    </source>
</evidence>
<protein>
    <submittedName>
        <fullName evidence="5">Glycoside hydrolase family 31 protein</fullName>
    </submittedName>
</protein>
<dbReference type="PANTHER" id="PTHR43863:SF2">
    <property type="entry name" value="MALTASE-GLUCOAMYLASE"/>
    <property type="match status" value="1"/>
</dbReference>
<evidence type="ECO:0000313" key="5">
    <source>
        <dbReference type="EMBL" id="TSH88867.1"/>
    </source>
</evidence>
<keyword evidence="2" id="KW-0326">Glycosidase</keyword>
<dbReference type="Proteomes" id="UP000318405">
    <property type="component" value="Unassembled WGS sequence"/>
</dbReference>
<dbReference type="PANTHER" id="PTHR43863">
    <property type="entry name" value="HYDROLASE, PUTATIVE (AFU_ORTHOLOGUE AFUA_1G03140)-RELATED"/>
    <property type="match status" value="1"/>
</dbReference>
<dbReference type="AlphaFoldDB" id="A0A556A7K4"/>
<comment type="caution">
    <text evidence="5">The sequence shown here is derived from an EMBL/GenBank/DDBJ whole genome shotgun (WGS) entry which is preliminary data.</text>
</comment>
<gene>
    <name evidence="5" type="ORF">FOZ76_24855</name>
</gene>
<dbReference type="InterPro" id="IPR000322">
    <property type="entry name" value="Glyco_hydro_31_TIM"/>
</dbReference>
<dbReference type="Gene3D" id="2.60.40.1180">
    <property type="entry name" value="Golgi alpha-mannosidase II"/>
    <property type="match status" value="1"/>
</dbReference>
<feature type="domain" description="Glycosyl hydrolase family 31 C-terminal" evidence="4">
    <location>
        <begin position="563"/>
        <end position="649"/>
    </location>
</feature>
<dbReference type="InterPro" id="IPR013780">
    <property type="entry name" value="Glyco_hydro_b"/>
</dbReference>
<dbReference type="Gene3D" id="2.60.40.1760">
    <property type="entry name" value="glycosyl hydrolase (family 31)"/>
    <property type="match status" value="1"/>
</dbReference>
<dbReference type="EMBL" id="VLTJ01000042">
    <property type="protein sequence ID" value="TSH88867.1"/>
    <property type="molecule type" value="Genomic_DNA"/>
</dbReference>
<dbReference type="GO" id="GO:0004553">
    <property type="term" value="F:hydrolase activity, hydrolyzing O-glycosyl compounds"/>
    <property type="evidence" value="ECO:0007669"/>
    <property type="project" value="InterPro"/>
</dbReference>
<organism evidence="5 6">
    <name type="scientific">Verticiella sediminum</name>
    <dbReference type="NCBI Taxonomy" id="1247510"/>
    <lineage>
        <taxon>Bacteria</taxon>
        <taxon>Pseudomonadati</taxon>
        <taxon>Pseudomonadota</taxon>
        <taxon>Betaproteobacteria</taxon>
        <taxon>Burkholderiales</taxon>
        <taxon>Alcaligenaceae</taxon>
        <taxon>Verticiella</taxon>
    </lineage>
</organism>
<dbReference type="RefSeq" id="WP_143950983.1">
    <property type="nucleotide sequence ID" value="NZ_BAABMB010000005.1"/>
</dbReference>
<dbReference type="InterPro" id="IPR051816">
    <property type="entry name" value="Glycosyl_Hydrolase_31"/>
</dbReference>
<keyword evidence="2 5" id="KW-0378">Hydrolase</keyword>
<dbReference type="SUPFAM" id="SSF51445">
    <property type="entry name" value="(Trans)glycosidases"/>
    <property type="match status" value="1"/>
</dbReference>
<dbReference type="InterPro" id="IPR048395">
    <property type="entry name" value="Glyco_hydro_31_C"/>
</dbReference>
<dbReference type="OrthoDB" id="176168at2"/>
<feature type="domain" description="Glycoside hydrolase family 31 TIM barrel" evidence="3">
    <location>
        <begin position="237"/>
        <end position="552"/>
    </location>
</feature>
<evidence type="ECO:0000313" key="6">
    <source>
        <dbReference type="Proteomes" id="UP000318405"/>
    </source>
</evidence>
<evidence type="ECO:0000256" key="2">
    <source>
        <dbReference type="RuleBase" id="RU361185"/>
    </source>
</evidence>
<dbReference type="Pfam" id="PF01055">
    <property type="entry name" value="Glyco_hydro_31_2nd"/>
    <property type="match status" value="1"/>
</dbReference>
<dbReference type="CDD" id="cd14752">
    <property type="entry name" value="GH31_N"/>
    <property type="match status" value="1"/>
</dbReference>
<dbReference type="Gene3D" id="3.20.20.80">
    <property type="entry name" value="Glycosidases"/>
    <property type="match status" value="1"/>
</dbReference>
<reference evidence="5 6" key="1">
    <citation type="submission" date="2019-07" db="EMBL/GenBank/DDBJ databases">
        <title>Qingshengfaniella alkalisoli gen. nov., sp. nov., isolated from saline soil.</title>
        <authorList>
            <person name="Xu L."/>
            <person name="Huang X.-X."/>
            <person name="Sun J.-Q."/>
        </authorList>
    </citation>
    <scope>NUCLEOTIDE SEQUENCE [LARGE SCALE GENOMIC DNA]</scope>
    <source>
        <strain evidence="5 6">DSM 27279</strain>
    </source>
</reference>
<proteinExistence type="inferred from homology"/>
<evidence type="ECO:0000259" key="3">
    <source>
        <dbReference type="Pfam" id="PF01055"/>
    </source>
</evidence>
<comment type="similarity">
    <text evidence="1 2">Belongs to the glycosyl hydrolase 31 family.</text>
</comment>
<sequence length="727" mass="80135">MRDSTTHQRSRYQSLDALTFVASTSTTFEFAIEGGGALVIEAHAPGLFRLSTGEAGTDRALDLAALLAREEPVGEATLEPMAGGWRIRQGEDVLSVYADPPRFAMHRQDRLLFCIGDEGRAGIGTGVDEPGWMLEIPLHDDDGIFGLGESQLALDRRGEHIVSDDPDAHALPLAWSQRGWGLHVNALGRVQHRIDSEPEEAGYFIEVAERRLDVFFYVGEPGEILSQYSQLTGRAGQPPLWSLGPWLRQAPQSSVEDLAASATQLKQSGFPIETLCMDGPAAWDIKGKQAFEWDASRLPDARAWLAQCKAADLKICAPGFPGVLQASEAFEELEDRGWLLTNDEGLAHVFEGVPATRNQPFGLLDLTHKDVYNFWCERNRQLFDDGIDAIACNAQLDIRDDVQARNGASGARLRELYPMLAARNLFDAAAWNKVPPEGVVWHRDTFPAAQRLPFVAGPTVPNTWEGLAESLRAALTTGASGVPVQSHEIGSQDMPLDAMTPELYVRWLMVGVFSAHFRFQGLPALLPSAFDEATQARVRTWLEWRYRLIPYVLGAIEDAARNGLPVQRSMALSFPDDPEAQAYESQYLLGPALLVAPLLESGDEVTVYFPAGEAWWDLATGWRYEGGTAWTFPCPDGHVPVFGRDGHILCLGTGGRHTGEFNSARLLEEVWLFGMPQVSPTVMRNKIRVMQMQGSSYIKGLEGLKIVPSEGLEVKRRGAEVRISRAR</sequence>
<name>A0A556A7K4_9BURK</name>
<dbReference type="Pfam" id="PF21365">
    <property type="entry name" value="Glyco_hydro_31_3rd"/>
    <property type="match status" value="1"/>
</dbReference>
<dbReference type="SUPFAM" id="SSF74650">
    <property type="entry name" value="Galactose mutarotase-like"/>
    <property type="match status" value="1"/>
</dbReference>
<dbReference type="SUPFAM" id="SSF51011">
    <property type="entry name" value="Glycosyl hydrolase domain"/>
    <property type="match status" value="1"/>
</dbReference>
<evidence type="ECO:0000259" key="4">
    <source>
        <dbReference type="Pfam" id="PF21365"/>
    </source>
</evidence>
<dbReference type="GO" id="GO:0030246">
    <property type="term" value="F:carbohydrate binding"/>
    <property type="evidence" value="ECO:0007669"/>
    <property type="project" value="InterPro"/>
</dbReference>